<name>A0A5B2XIN0_9PSEU</name>
<accession>A0A5B2XIN0</accession>
<evidence type="ECO:0000313" key="2">
    <source>
        <dbReference type="Proteomes" id="UP000323454"/>
    </source>
</evidence>
<sequence>MSAPADMTLFLEVDGSGPPDCFDGYKMQLNLDLYDWDHPNDPWTQSYNVNVLQSGFHAQLLGPLGDYFAFKHGLSLEKMVVWVQSSKVDPQDFTARTIPFDLRMCDPTPDHPFGGSTVDCGYHPSLLTN</sequence>
<reference evidence="1 2" key="2">
    <citation type="submission" date="2019-09" db="EMBL/GenBank/DDBJ databases">
        <authorList>
            <person name="Jin C."/>
        </authorList>
    </citation>
    <scope>NUCLEOTIDE SEQUENCE [LARGE SCALE GENOMIC DNA]</scope>
    <source>
        <strain evidence="1 2">AN110305</strain>
    </source>
</reference>
<dbReference type="EMBL" id="VUOB01000021">
    <property type="protein sequence ID" value="KAA2262602.1"/>
    <property type="molecule type" value="Genomic_DNA"/>
</dbReference>
<keyword evidence="2" id="KW-1185">Reference proteome</keyword>
<dbReference type="Proteomes" id="UP000323454">
    <property type="component" value="Unassembled WGS sequence"/>
</dbReference>
<protein>
    <submittedName>
        <fullName evidence="1">Uncharacterized protein</fullName>
    </submittedName>
</protein>
<reference evidence="1 2" key="1">
    <citation type="submission" date="2019-09" db="EMBL/GenBank/DDBJ databases">
        <title>Goodfellowia gen. nov., a new genus of the Pseudonocardineae related to Actinoalloteichus, containing Goodfellowia coeruleoviolacea gen. nov., comb. nov. gen. nov., comb. nov.</title>
        <authorList>
            <person name="Labeda D."/>
        </authorList>
    </citation>
    <scope>NUCLEOTIDE SEQUENCE [LARGE SCALE GENOMIC DNA]</scope>
    <source>
        <strain evidence="1 2">AN110305</strain>
    </source>
</reference>
<evidence type="ECO:0000313" key="1">
    <source>
        <dbReference type="EMBL" id="KAA2262602.1"/>
    </source>
</evidence>
<organism evidence="1 2">
    <name type="scientific">Solihabitans fulvus</name>
    <dbReference type="NCBI Taxonomy" id="1892852"/>
    <lineage>
        <taxon>Bacteria</taxon>
        <taxon>Bacillati</taxon>
        <taxon>Actinomycetota</taxon>
        <taxon>Actinomycetes</taxon>
        <taxon>Pseudonocardiales</taxon>
        <taxon>Pseudonocardiaceae</taxon>
        <taxon>Solihabitans</taxon>
    </lineage>
</organism>
<gene>
    <name evidence="1" type="ORF">F0L68_11905</name>
</gene>
<dbReference type="AlphaFoldDB" id="A0A5B2XIN0"/>
<proteinExistence type="predicted"/>
<comment type="caution">
    <text evidence="1">The sequence shown here is derived from an EMBL/GenBank/DDBJ whole genome shotgun (WGS) entry which is preliminary data.</text>
</comment>
<dbReference type="RefSeq" id="WP_149849581.1">
    <property type="nucleotide sequence ID" value="NZ_VUOB01000021.1"/>
</dbReference>